<dbReference type="PANTHER" id="PTHR43309">
    <property type="entry name" value="5-OXOPROLINASE SUBUNIT C"/>
    <property type="match status" value="1"/>
</dbReference>
<feature type="domain" description="Carboxyltransferase" evidence="4">
    <location>
        <begin position="26"/>
        <end position="297"/>
    </location>
</feature>
<evidence type="ECO:0000256" key="1">
    <source>
        <dbReference type="ARBA" id="ARBA00022741"/>
    </source>
</evidence>
<dbReference type="EMBL" id="JAHCDA010000003">
    <property type="protein sequence ID" value="MBS7812439.1"/>
    <property type="molecule type" value="Genomic_DNA"/>
</dbReference>
<evidence type="ECO:0000256" key="3">
    <source>
        <dbReference type="ARBA" id="ARBA00022840"/>
    </source>
</evidence>
<keyword evidence="6" id="KW-1185">Reference proteome</keyword>
<evidence type="ECO:0000259" key="4">
    <source>
        <dbReference type="SMART" id="SM00797"/>
    </source>
</evidence>
<dbReference type="InterPro" id="IPR052708">
    <property type="entry name" value="PxpC"/>
</dbReference>
<dbReference type="SMART" id="SM00797">
    <property type="entry name" value="AHS2"/>
    <property type="match status" value="1"/>
</dbReference>
<comment type="caution">
    <text evidence="5">The sequence shown here is derived from an EMBL/GenBank/DDBJ whole genome shotgun (WGS) entry which is preliminary data.</text>
</comment>
<protein>
    <submittedName>
        <fullName evidence="5">Biotin-dependent carboxyltransferase</fullName>
    </submittedName>
</protein>
<dbReference type="RefSeq" id="WP_213671146.1">
    <property type="nucleotide sequence ID" value="NZ_JAHCDA010000003.1"/>
</dbReference>
<dbReference type="Proteomes" id="UP000766336">
    <property type="component" value="Unassembled WGS sequence"/>
</dbReference>
<gene>
    <name evidence="5" type="ORF">KHU32_15925</name>
</gene>
<organism evidence="5 6">
    <name type="scientific">Roseococcus pinisoli</name>
    <dbReference type="NCBI Taxonomy" id="2835040"/>
    <lineage>
        <taxon>Bacteria</taxon>
        <taxon>Pseudomonadati</taxon>
        <taxon>Pseudomonadota</taxon>
        <taxon>Alphaproteobacteria</taxon>
        <taxon>Acetobacterales</taxon>
        <taxon>Roseomonadaceae</taxon>
        <taxon>Roseococcus</taxon>
    </lineage>
</organism>
<name>A0ABS5QFU1_9PROT</name>
<reference evidence="5 6" key="1">
    <citation type="submission" date="2021-05" db="EMBL/GenBank/DDBJ databases">
        <title>Roseococcus sp. XZZS9, whole genome shotgun sequencing project.</title>
        <authorList>
            <person name="Zhao G."/>
            <person name="Shen L."/>
        </authorList>
    </citation>
    <scope>NUCLEOTIDE SEQUENCE [LARGE SCALE GENOMIC DNA]</scope>
    <source>
        <strain evidence="5 6">XZZS9</strain>
    </source>
</reference>
<dbReference type="InterPro" id="IPR003778">
    <property type="entry name" value="CT_A_B"/>
</dbReference>
<dbReference type="Pfam" id="PF02626">
    <property type="entry name" value="CT_A_B"/>
    <property type="match status" value="1"/>
</dbReference>
<evidence type="ECO:0000313" key="6">
    <source>
        <dbReference type="Proteomes" id="UP000766336"/>
    </source>
</evidence>
<evidence type="ECO:0000313" key="5">
    <source>
        <dbReference type="EMBL" id="MBS7812439.1"/>
    </source>
</evidence>
<sequence>MSAVLRIVEGGLFTTVQDLGRTGYQRLGVPPSGALDPISLRSANLVVGNPPGTAALEMCRVGCTIEVEAESARFALAGADVAPPMLQSFTLRRGEVLKIGRISGGACYLAVEGGFALAPVLGSLSTYTRAGFGGLHGGRVQAGDLLPLAQPAAASRRERRLPHPVPAERDRPLRVVLGPQDDHFSEAAIDALLSSDFTVTPEADRMGLRLSGPQLTHLGRPEITSDGNATGCLQVPGSGQPIALLPDRHTTGGYPKICTVITADLHRLGQSVPGTVLRFEAVAPEQARAVLTRLESAMAGMADLLREA</sequence>
<dbReference type="PANTHER" id="PTHR43309:SF3">
    <property type="entry name" value="5-OXOPROLINASE SUBUNIT C"/>
    <property type="match status" value="1"/>
</dbReference>
<evidence type="ECO:0000256" key="2">
    <source>
        <dbReference type="ARBA" id="ARBA00022801"/>
    </source>
</evidence>
<dbReference type="Gene3D" id="2.40.100.10">
    <property type="entry name" value="Cyclophilin-like"/>
    <property type="match status" value="1"/>
</dbReference>
<keyword evidence="3" id="KW-0067">ATP-binding</keyword>
<keyword evidence="2" id="KW-0378">Hydrolase</keyword>
<dbReference type="SUPFAM" id="SSF50891">
    <property type="entry name" value="Cyclophilin-like"/>
    <property type="match status" value="1"/>
</dbReference>
<keyword evidence="1" id="KW-0547">Nucleotide-binding</keyword>
<proteinExistence type="predicted"/>
<dbReference type="NCBIfam" id="TIGR00724">
    <property type="entry name" value="urea_amlyse_rel"/>
    <property type="match status" value="1"/>
</dbReference>
<accession>A0ABS5QFU1</accession>
<dbReference type="InterPro" id="IPR029000">
    <property type="entry name" value="Cyclophilin-like_dom_sf"/>
</dbReference>